<dbReference type="AlphaFoldDB" id="A0AAN7Z4J2"/>
<accession>A0AAN7Z4J2</accession>
<evidence type="ECO:0000313" key="2">
    <source>
        <dbReference type="Proteomes" id="UP001305414"/>
    </source>
</evidence>
<reference evidence="1 2" key="1">
    <citation type="submission" date="2023-10" db="EMBL/GenBank/DDBJ databases">
        <title>Draft genome sequence of Xylaria bambusicola isolate GMP-LS, the root and basal stem rot pathogen of sugarcane in Indonesia.</title>
        <authorList>
            <person name="Selvaraj P."/>
            <person name="Muralishankar V."/>
            <person name="Muruganantham S."/>
            <person name="Sp S."/>
            <person name="Haryani S."/>
            <person name="Lau K.J.X."/>
            <person name="Naqvi N.I."/>
        </authorList>
    </citation>
    <scope>NUCLEOTIDE SEQUENCE [LARGE SCALE GENOMIC DNA]</scope>
    <source>
        <strain evidence="1">GMP-LS</strain>
    </source>
</reference>
<name>A0AAN7Z4J2_9PEZI</name>
<organism evidence="1 2">
    <name type="scientific">Xylaria bambusicola</name>
    <dbReference type="NCBI Taxonomy" id="326684"/>
    <lineage>
        <taxon>Eukaryota</taxon>
        <taxon>Fungi</taxon>
        <taxon>Dikarya</taxon>
        <taxon>Ascomycota</taxon>
        <taxon>Pezizomycotina</taxon>
        <taxon>Sordariomycetes</taxon>
        <taxon>Xylariomycetidae</taxon>
        <taxon>Xylariales</taxon>
        <taxon>Xylariaceae</taxon>
        <taxon>Xylaria</taxon>
    </lineage>
</organism>
<keyword evidence="2" id="KW-1185">Reference proteome</keyword>
<gene>
    <name evidence="1" type="ORF">RRF57_004656</name>
</gene>
<sequence length="67" mass="7388">MLTSEPEADMAGDVFLDDDDGSVVFRGSISTHNGNTNRFLKEVRSFAGDGSLNTERRKVRAQVQVDQ</sequence>
<comment type="caution">
    <text evidence="1">The sequence shown here is derived from an EMBL/GenBank/DDBJ whole genome shotgun (WGS) entry which is preliminary data.</text>
</comment>
<dbReference type="EMBL" id="JAWHQM010000010">
    <property type="protein sequence ID" value="KAK5628942.1"/>
    <property type="molecule type" value="Genomic_DNA"/>
</dbReference>
<proteinExistence type="predicted"/>
<protein>
    <submittedName>
        <fullName evidence="1">Uncharacterized protein</fullName>
    </submittedName>
</protein>
<dbReference type="Proteomes" id="UP001305414">
    <property type="component" value="Unassembled WGS sequence"/>
</dbReference>
<evidence type="ECO:0000313" key="1">
    <source>
        <dbReference type="EMBL" id="KAK5628942.1"/>
    </source>
</evidence>